<dbReference type="EMBL" id="GBXM01101213">
    <property type="protein sequence ID" value="JAH07364.1"/>
    <property type="molecule type" value="Transcribed_RNA"/>
</dbReference>
<sequence>MFSVRTNLACSSFTGRLNLFPSILASSWSPNPGLILNPLHPSIRGNRQVNLIQSNSQR</sequence>
<protein>
    <submittedName>
        <fullName evidence="1">Uncharacterized protein</fullName>
    </submittedName>
</protein>
<reference evidence="1" key="2">
    <citation type="journal article" date="2015" name="Fish Shellfish Immunol.">
        <title>Early steps in the European eel (Anguilla anguilla)-Vibrio vulnificus interaction in the gills: Role of the RtxA13 toxin.</title>
        <authorList>
            <person name="Callol A."/>
            <person name="Pajuelo D."/>
            <person name="Ebbesson L."/>
            <person name="Teles M."/>
            <person name="MacKenzie S."/>
            <person name="Amaro C."/>
        </authorList>
    </citation>
    <scope>NUCLEOTIDE SEQUENCE</scope>
</reference>
<reference evidence="1" key="1">
    <citation type="submission" date="2014-11" db="EMBL/GenBank/DDBJ databases">
        <authorList>
            <person name="Amaro Gonzalez C."/>
        </authorList>
    </citation>
    <scope>NUCLEOTIDE SEQUENCE</scope>
</reference>
<accession>A0A0E9PSA0</accession>
<name>A0A0E9PSA0_ANGAN</name>
<evidence type="ECO:0000313" key="1">
    <source>
        <dbReference type="EMBL" id="JAH07364.1"/>
    </source>
</evidence>
<proteinExistence type="predicted"/>
<dbReference type="AlphaFoldDB" id="A0A0E9PSA0"/>
<organism evidence="1">
    <name type="scientific">Anguilla anguilla</name>
    <name type="common">European freshwater eel</name>
    <name type="synonym">Muraena anguilla</name>
    <dbReference type="NCBI Taxonomy" id="7936"/>
    <lineage>
        <taxon>Eukaryota</taxon>
        <taxon>Metazoa</taxon>
        <taxon>Chordata</taxon>
        <taxon>Craniata</taxon>
        <taxon>Vertebrata</taxon>
        <taxon>Euteleostomi</taxon>
        <taxon>Actinopterygii</taxon>
        <taxon>Neopterygii</taxon>
        <taxon>Teleostei</taxon>
        <taxon>Anguilliformes</taxon>
        <taxon>Anguillidae</taxon>
        <taxon>Anguilla</taxon>
    </lineage>
</organism>